<sequence length="614" mass="70478">MGMKKNNLEIIKQEALYLYNALEAIEEYQAVETLLIQTDVAYNKSLYSVIKKEDKILRLNSNYNPEYEADRWAEQYDSITYGRSKRVFLGFGFGNGYFIRSLLKKREPDEVVIVYEPCIDMFLSTIEMYDIADIFKDENFFLIVEGLNQESLSEILRKYELEVMRGQITLFPIPQYETLFNEELQWFMEMYNNIFISAIMNRNTATMFGERWAEAEIDNLLTILSSNMLEECENMVQANIPIILVASGPSLTKNASFLKEAKGKALILAVDSAAKYLYHFGVEPDFIISVDVRKSLSHFQNSISINTPMLASVTANPEVIRANKARKIFFDDEGLIKQLKGINTKSANLQGAGSVATTAFEIARYLGSKTIILIGQDLAFEGDASHAMGQRLQEDISTEYHELVEGNNGNLLKTRFDWYKYLCWYNETIPQFDGVVVNATEGGAKIQGTEVLSLKEAIDKYCLEDFDASRIFKQLDDKKIDNITNKEMGCKAIKSLQSELLNIKQKIDKALQITEELILENGKVNYESYRMRDNVNQLFKINDYINKSAVNEILEQYTYATTMKEYQDLFVKFKEQKDNRAHVYGKSKCVYESLNKAIEKLLLKLDTLILSMES</sequence>
<dbReference type="OrthoDB" id="5291305at2"/>
<gene>
    <name evidence="2" type="ORF">SAMN02746066_03347</name>
</gene>
<dbReference type="InterPro" id="IPR002826">
    <property type="entry name" value="MptE-like"/>
</dbReference>
<dbReference type="RefSeq" id="WP_073289544.1">
    <property type="nucleotide sequence ID" value="NZ_FRCP01000017.1"/>
</dbReference>
<evidence type="ECO:0000313" key="2">
    <source>
        <dbReference type="EMBL" id="SHM79997.1"/>
    </source>
</evidence>
<dbReference type="EMBL" id="FRCP01000017">
    <property type="protein sequence ID" value="SHM79997.1"/>
    <property type="molecule type" value="Genomic_DNA"/>
</dbReference>
<accession>A0A1M7LPH5</accession>
<dbReference type="PANTHER" id="PTHR41786">
    <property type="entry name" value="MOTILITY ACCESSORY FACTOR MAF"/>
    <property type="match status" value="1"/>
</dbReference>
<organism evidence="2 3">
    <name type="scientific">Anaerosporobacter mobilis DSM 15930</name>
    <dbReference type="NCBI Taxonomy" id="1120996"/>
    <lineage>
        <taxon>Bacteria</taxon>
        <taxon>Bacillati</taxon>
        <taxon>Bacillota</taxon>
        <taxon>Clostridia</taxon>
        <taxon>Lachnospirales</taxon>
        <taxon>Lachnospiraceae</taxon>
        <taxon>Anaerosporobacter</taxon>
    </lineage>
</organism>
<dbReference type="AlphaFoldDB" id="A0A1M7LPH5"/>
<evidence type="ECO:0000313" key="3">
    <source>
        <dbReference type="Proteomes" id="UP000184038"/>
    </source>
</evidence>
<protein>
    <submittedName>
        <fullName evidence="2">Uncharacterized conserved protein</fullName>
    </submittedName>
</protein>
<keyword evidence="3" id="KW-1185">Reference proteome</keyword>
<proteinExistence type="predicted"/>
<dbReference type="Proteomes" id="UP000184038">
    <property type="component" value="Unassembled WGS sequence"/>
</dbReference>
<feature type="domain" description="6-hydroxymethylpterin diphosphokinase MptE-like" evidence="1">
    <location>
        <begin position="217"/>
        <end position="382"/>
    </location>
</feature>
<name>A0A1M7LPH5_9FIRM</name>
<dbReference type="Pfam" id="PF01973">
    <property type="entry name" value="MptE-like"/>
    <property type="match status" value="1"/>
</dbReference>
<reference evidence="2 3" key="1">
    <citation type="submission" date="2016-11" db="EMBL/GenBank/DDBJ databases">
        <authorList>
            <person name="Jaros S."/>
            <person name="Januszkiewicz K."/>
            <person name="Wedrychowicz H."/>
        </authorList>
    </citation>
    <scope>NUCLEOTIDE SEQUENCE [LARGE SCALE GENOMIC DNA]</scope>
    <source>
        <strain evidence="2 3">DSM 15930</strain>
    </source>
</reference>
<dbReference type="PANTHER" id="PTHR41786:SF1">
    <property type="entry name" value="6-HYDROXYMETHYLPTERIN DIPHOSPHOKINASE MPTE-LIKE DOMAIN-CONTAINING PROTEIN"/>
    <property type="match status" value="1"/>
</dbReference>
<evidence type="ECO:0000259" key="1">
    <source>
        <dbReference type="Pfam" id="PF01973"/>
    </source>
</evidence>
<dbReference type="STRING" id="1120996.SAMN02746066_03347"/>